<keyword evidence="1" id="KW-1133">Transmembrane helix</keyword>
<dbReference type="InterPro" id="IPR002656">
    <property type="entry name" value="Acyl_transf_3_dom"/>
</dbReference>
<keyword evidence="4" id="KW-1185">Reference proteome</keyword>
<feature type="transmembrane region" description="Helical" evidence="1">
    <location>
        <begin position="309"/>
        <end position="337"/>
    </location>
</feature>
<keyword evidence="1" id="KW-0472">Membrane</keyword>
<proteinExistence type="predicted"/>
<gene>
    <name evidence="3" type="ORF">G5C65_08990</name>
</gene>
<feature type="transmembrane region" description="Helical" evidence="1">
    <location>
        <begin position="391"/>
        <end position="410"/>
    </location>
</feature>
<evidence type="ECO:0000313" key="4">
    <source>
        <dbReference type="Proteomes" id="UP000477722"/>
    </source>
</evidence>
<feature type="domain" description="Acyltransferase 3" evidence="2">
    <location>
        <begin position="30"/>
        <end position="363"/>
    </location>
</feature>
<dbReference type="AlphaFoldDB" id="A0A6G4WV41"/>
<accession>A0A6G4WV41</accession>
<comment type="caution">
    <text evidence="3">The sequence shown here is derived from an EMBL/GenBank/DDBJ whole genome shotgun (WGS) entry which is preliminary data.</text>
</comment>
<keyword evidence="1" id="KW-0812">Transmembrane</keyword>
<feature type="transmembrane region" description="Helical" evidence="1">
    <location>
        <begin position="150"/>
        <end position="173"/>
    </location>
</feature>
<reference evidence="3 4" key="1">
    <citation type="submission" date="2020-02" db="EMBL/GenBank/DDBJ databases">
        <title>Whole-genome analyses of novel actinobacteria.</title>
        <authorList>
            <person name="Sahin N."/>
            <person name="Tatar D."/>
        </authorList>
    </citation>
    <scope>NUCLEOTIDE SEQUENCE [LARGE SCALE GENOMIC DNA]</scope>
    <source>
        <strain evidence="3 4">SB3404</strain>
    </source>
</reference>
<sequence>MSADTLSPVRHRARAAVAAVEARTPAHRDRALDGLRALALLSVPAGHWLLGGFTRDPDGTLRNASPLASLDLFAPASWVLQMLGIFFLVGGYSSVLSYRRSRARGASTGAWLRGRLVRLGRPVLGVTAVWAALLPLLSAAGVPGGTLRTAAVLVVQPLWFVGIYAGVTALTPYCVRATRLLGPWAAAPLLGTVAVVDLLRYGPYAADVPSWVGLVNLLPGWLFAYQIGVSWGEGRLRDRHGGFLLGAGAALFALLLLVFHYPASMVGVPGADRTNSHPPSLLVLALAAVQCGAAVLLRERLARLLRRPALWAPVVAVNLAAMTIFCWHQSALLAVALPSAPLGALGGLTTAPDSLGWVLARLAWLPVFATALVALGSVTRRFDAPWTGVPRAGRTLAAVLAGAFAVYAFAVV</sequence>
<dbReference type="GO" id="GO:0016747">
    <property type="term" value="F:acyltransferase activity, transferring groups other than amino-acyl groups"/>
    <property type="evidence" value="ECO:0007669"/>
    <property type="project" value="InterPro"/>
</dbReference>
<feature type="transmembrane region" description="Helical" evidence="1">
    <location>
        <begin position="211"/>
        <end position="231"/>
    </location>
</feature>
<evidence type="ECO:0000256" key="1">
    <source>
        <dbReference type="SAM" id="Phobius"/>
    </source>
</evidence>
<dbReference type="RefSeq" id="WP_165298192.1">
    <property type="nucleotide sequence ID" value="NZ_JAAKZZ010000061.1"/>
</dbReference>
<keyword evidence="3" id="KW-0012">Acyltransferase</keyword>
<dbReference type="Pfam" id="PF01757">
    <property type="entry name" value="Acyl_transf_3"/>
    <property type="match status" value="1"/>
</dbReference>
<keyword evidence="3" id="KW-0808">Transferase</keyword>
<protein>
    <submittedName>
        <fullName evidence="3">Acyltransferase</fullName>
    </submittedName>
</protein>
<dbReference type="Proteomes" id="UP000477722">
    <property type="component" value="Unassembled WGS sequence"/>
</dbReference>
<feature type="transmembrane region" description="Helical" evidence="1">
    <location>
        <begin position="78"/>
        <end position="98"/>
    </location>
</feature>
<feature type="transmembrane region" description="Helical" evidence="1">
    <location>
        <begin position="243"/>
        <end position="261"/>
    </location>
</feature>
<organism evidence="3 4">
    <name type="scientific">Streptomyces boncukensis</name>
    <dbReference type="NCBI Taxonomy" id="2711219"/>
    <lineage>
        <taxon>Bacteria</taxon>
        <taxon>Bacillati</taxon>
        <taxon>Actinomycetota</taxon>
        <taxon>Actinomycetes</taxon>
        <taxon>Kitasatosporales</taxon>
        <taxon>Streptomycetaceae</taxon>
        <taxon>Streptomyces</taxon>
    </lineage>
</organism>
<evidence type="ECO:0000313" key="3">
    <source>
        <dbReference type="EMBL" id="NGO68487.1"/>
    </source>
</evidence>
<feature type="transmembrane region" description="Helical" evidence="1">
    <location>
        <begin position="119"/>
        <end position="138"/>
    </location>
</feature>
<dbReference type="EMBL" id="JAAKZZ010000061">
    <property type="protein sequence ID" value="NGO68487.1"/>
    <property type="molecule type" value="Genomic_DNA"/>
</dbReference>
<feature type="transmembrane region" description="Helical" evidence="1">
    <location>
        <begin position="180"/>
        <end position="199"/>
    </location>
</feature>
<feature type="transmembrane region" description="Helical" evidence="1">
    <location>
        <begin position="357"/>
        <end position="379"/>
    </location>
</feature>
<evidence type="ECO:0000259" key="2">
    <source>
        <dbReference type="Pfam" id="PF01757"/>
    </source>
</evidence>
<feature type="transmembrane region" description="Helical" evidence="1">
    <location>
        <begin position="281"/>
        <end position="297"/>
    </location>
</feature>
<name>A0A6G4WV41_9ACTN</name>